<sequence>MMDSTMLNLWITLAVLAIAVLVFIVLSNRQTNRTQARLAEALREVEILKQTVGALCSSSVGVDKRVNRIERHGRDLEERQESMEYQRGGEPPYAEAIRLVQEGAKADRLMDELNISRGEADLIVMLHGMKRSNSPID</sequence>
<accession>A0A370DUM7</accession>
<evidence type="ECO:0000313" key="3">
    <source>
        <dbReference type="Proteomes" id="UP000255508"/>
    </source>
</evidence>
<evidence type="ECO:0000313" key="2">
    <source>
        <dbReference type="EMBL" id="RDH88992.1"/>
    </source>
</evidence>
<keyword evidence="1" id="KW-0472">Membrane</keyword>
<feature type="transmembrane region" description="Helical" evidence="1">
    <location>
        <begin position="6"/>
        <end position="27"/>
    </location>
</feature>
<dbReference type="InterPro" id="IPR021244">
    <property type="entry name" value="DUF2802"/>
</dbReference>
<dbReference type="EMBL" id="QFXD01000237">
    <property type="protein sequence ID" value="RDH88992.1"/>
    <property type="molecule type" value="Genomic_DNA"/>
</dbReference>
<gene>
    <name evidence="2" type="ORF">DIZ79_13590</name>
</gene>
<evidence type="ECO:0000256" key="1">
    <source>
        <dbReference type="SAM" id="Phobius"/>
    </source>
</evidence>
<keyword evidence="1" id="KW-1133">Transmembrane helix</keyword>
<dbReference type="Proteomes" id="UP000255508">
    <property type="component" value="Unassembled WGS sequence"/>
</dbReference>
<keyword evidence="1" id="KW-0812">Transmembrane</keyword>
<comment type="caution">
    <text evidence="2">The sequence shown here is derived from an EMBL/GenBank/DDBJ whole genome shotgun (WGS) entry which is preliminary data.</text>
</comment>
<name>A0A370DUM7_9GAMM</name>
<reference evidence="2 3" key="1">
    <citation type="journal article" date="2018" name="ISME J.">
        <title>Endosymbiont genomes yield clues of tubeworm success.</title>
        <authorList>
            <person name="Li Y."/>
            <person name="Liles M.R."/>
            <person name="Halanych K.M."/>
        </authorList>
    </citation>
    <scope>NUCLEOTIDE SEQUENCE [LARGE SCALE GENOMIC DNA]</scope>
    <source>
        <strain evidence="2">A1422</strain>
    </source>
</reference>
<dbReference type="Pfam" id="PF10975">
    <property type="entry name" value="DUF2802"/>
    <property type="match status" value="1"/>
</dbReference>
<protein>
    <submittedName>
        <fullName evidence="2">DUF2802 domain-containing protein</fullName>
    </submittedName>
</protein>
<dbReference type="AlphaFoldDB" id="A0A370DUM7"/>
<organism evidence="2 3">
    <name type="scientific">endosymbiont of Lamellibrachia luymesi</name>
    <dbReference type="NCBI Taxonomy" id="2200907"/>
    <lineage>
        <taxon>Bacteria</taxon>
        <taxon>Pseudomonadati</taxon>
        <taxon>Pseudomonadota</taxon>
        <taxon>Gammaproteobacteria</taxon>
        <taxon>sulfur-oxidizing symbionts</taxon>
    </lineage>
</organism>
<proteinExistence type="predicted"/>